<feature type="compositionally biased region" description="Acidic residues" evidence="1">
    <location>
        <begin position="47"/>
        <end position="61"/>
    </location>
</feature>
<gene>
    <name evidence="2" type="ORF">EKPJFOCH_3883</name>
</gene>
<protein>
    <submittedName>
        <fullName evidence="2">Uncharacterized protein</fullName>
    </submittedName>
</protein>
<reference evidence="2" key="2">
    <citation type="submission" date="2021-08" db="EMBL/GenBank/DDBJ databases">
        <authorList>
            <person name="Tani A."/>
            <person name="Ola A."/>
            <person name="Ogura Y."/>
            <person name="Katsura K."/>
            <person name="Hayashi T."/>
        </authorList>
    </citation>
    <scope>NUCLEOTIDE SEQUENCE</scope>
    <source>
        <strain evidence="2">DSM 23674</strain>
    </source>
</reference>
<evidence type="ECO:0000256" key="1">
    <source>
        <dbReference type="SAM" id="MobiDB-lite"/>
    </source>
</evidence>
<dbReference type="EMBL" id="BPRA01000022">
    <property type="protein sequence ID" value="GJE57369.1"/>
    <property type="molecule type" value="Genomic_DNA"/>
</dbReference>
<comment type="caution">
    <text evidence="2">The sequence shown here is derived from an EMBL/GenBank/DDBJ whole genome shotgun (WGS) entry which is preliminary data.</text>
</comment>
<reference evidence="2" key="1">
    <citation type="journal article" date="2021" name="Front. Microbiol.">
        <title>Comprehensive Comparative Genomics and Phenotyping of Methylobacterium Species.</title>
        <authorList>
            <person name="Alessa O."/>
            <person name="Ogura Y."/>
            <person name="Fujitani Y."/>
            <person name="Takami H."/>
            <person name="Hayashi T."/>
            <person name="Sahin N."/>
            <person name="Tani A."/>
        </authorList>
    </citation>
    <scope>NUCLEOTIDE SEQUENCE</scope>
    <source>
        <strain evidence="2">DSM 23674</strain>
    </source>
</reference>
<name>A0ABQ4TR65_9HYPH</name>
<evidence type="ECO:0000313" key="3">
    <source>
        <dbReference type="Proteomes" id="UP001055101"/>
    </source>
</evidence>
<evidence type="ECO:0000313" key="2">
    <source>
        <dbReference type="EMBL" id="GJE57369.1"/>
    </source>
</evidence>
<keyword evidence="3" id="KW-1185">Reference proteome</keyword>
<accession>A0ABQ4TR65</accession>
<organism evidence="2 3">
    <name type="scientific">Methylobacterium thuringiense</name>
    <dbReference type="NCBI Taxonomy" id="1003091"/>
    <lineage>
        <taxon>Bacteria</taxon>
        <taxon>Pseudomonadati</taxon>
        <taxon>Pseudomonadota</taxon>
        <taxon>Alphaproteobacteria</taxon>
        <taxon>Hyphomicrobiales</taxon>
        <taxon>Methylobacteriaceae</taxon>
        <taxon>Methylobacterium</taxon>
    </lineage>
</organism>
<dbReference type="RefSeq" id="WP_238232710.1">
    <property type="nucleotide sequence ID" value="NZ_BPRA01000022.1"/>
</dbReference>
<sequence length="61" mass="6547">MTTANTPMPGEDSGALPEDQRDGEIDPATEVEIEANPQPEPDSSLPPDDDPEVEDTEQQPT</sequence>
<feature type="region of interest" description="Disordered" evidence="1">
    <location>
        <begin position="1"/>
        <end position="61"/>
    </location>
</feature>
<proteinExistence type="predicted"/>
<dbReference type="Proteomes" id="UP001055101">
    <property type="component" value="Unassembled WGS sequence"/>
</dbReference>